<feature type="coiled-coil region" evidence="1">
    <location>
        <begin position="14"/>
        <end position="45"/>
    </location>
</feature>
<dbReference type="EMBL" id="BAGZ01000008">
    <property type="protein sequence ID" value="GAB78169.1"/>
    <property type="molecule type" value="Genomic_DNA"/>
</dbReference>
<dbReference type="SUPFAM" id="SSF140453">
    <property type="entry name" value="EsxAB dimer-like"/>
    <property type="match status" value="1"/>
</dbReference>
<reference evidence="2 3" key="1">
    <citation type="submission" date="2012-08" db="EMBL/GenBank/DDBJ databases">
        <title>Whole genome shotgun sequence of Austwickia chelonae NBRC 105200.</title>
        <authorList>
            <person name="Yoshida I."/>
            <person name="Hosoyama A."/>
            <person name="Tsuchikane K."/>
            <person name="Katsumata H."/>
            <person name="Ando Y."/>
            <person name="Ohji S."/>
            <person name="Hamada M."/>
            <person name="Tamura T."/>
            <person name="Yamazoe A."/>
            <person name="Yamazaki S."/>
            <person name="Fujita N."/>
        </authorList>
    </citation>
    <scope>NUCLEOTIDE SEQUENCE [LARGE SCALE GENOMIC DNA]</scope>
    <source>
        <strain evidence="2 3">NBRC 105200</strain>
    </source>
</reference>
<keyword evidence="1" id="KW-0175">Coiled coil</keyword>
<dbReference type="RefSeq" id="WP_006502924.1">
    <property type="nucleotide sequence ID" value="NZ_BAGZ01000008.1"/>
</dbReference>
<dbReference type="InterPro" id="IPR036689">
    <property type="entry name" value="ESAT-6-like_sf"/>
</dbReference>
<organism evidence="2 3">
    <name type="scientific">Austwickia chelonae NBRC 105200</name>
    <dbReference type="NCBI Taxonomy" id="1184607"/>
    <lineage>
        <taxon>Bacteria</taxon>
        <taxon>Bacillati</taxon>
        <taxon>Actinomycetota</taxon>
        <taxon>Actinomycetes</taxon>
        <taxon>Micrococcales</taxon>
        <taxon>Dermatophilaceae</taxon>
        <taxon>Austwickia</taxon>
    </lineage>
</organism>
<evidence type="ECO:0000256" key="1">
    <source>
        <dbReference type="SAM" id="Coils"/>
    </source>
</evidence>
<comment type="caution">
    <text evidence="2">The sequence shown here is derived from an EMBL/GenBank/DDBJ whole genome shotgun (WGS) entry which is preliminary data.</text>
</comment>
<protein>
    <submittedName>
        <fullName evidence="2">Uncharacterized protein</fullName>
    </submittedName>
</protein>
<gene>
    <name evidence="2" type="ORF">AUCHE_08_04140</name>
</gene>
<dbReference type="AlphaFoldDB" id="K6VN73"/>
<keyword evidence="3" id="KW-1185">Reference proteome</keyword>
<dbReference type="Proteomes" id="UP000008495">
    <property type="component" value="Unassembled WGS sequence"/>
</dbReference>
<evidence type="ECO:0000313" key="2">
    <source>
        <dbReference type="EMBL" id="GAB78169.1"/>
    </source>
</evidence>
<sequence>MAAGDGGGGGGFTLVVHEQALRAVITELEDAQRDLTTRVDGIRDQVRGRVSKWGDGTQSRSAHDDFDRRFSASVQEMSAALGRLKAALDDVAALAHQTEVDATVIMS</sequence>
<accession>K6VN73</accession>
<proteinExistence type="predicted"/>
<name>K6VN73_9MICO</name>
<dbReference type="STRING" id="100225.SAMN05421595_0690"/>
<evidence type="ECO:0000313" key="3">
    <source>
        <dbReference type="Proteomes" id="UP000008495"/>
    </source>
</evidence>
<dbReference type="Gene3D" id="1.10.287.1060">
    <property type="entry name" value="ESAT-6-like"/>
    <property type="match status" value="1"/>
</dbReference>